<organism evidence="2 3">
    <name type="scientific">Leishmania donovani</name>
    <dbReference type="NCBI Taxonomy" id="5661"/>
    <lineage>
        <taxon>Eukaryota</taxon>
        <taxon>Discoba</taxon>
        <taxon>Euglenozoa</taxon>
        <taxon>Kinetoplastea</taxon>
        <taxon>Metakinetoplastina</taxon>
        <taxon>Trypanosomatida</taxon>
        <taxon>Trypanosomatidae</taxon>
        <taxon>Leishmaniinae</taxon>
        <taxon>Leishmania</taxon>
    </lineage>
</organism>
<proteinExistence type="predicted"/>
<name>A0A3S5H5D8_LEIDO</name>
<feature type="region of interest" description="Disordered" evidence="1">
    <location>
        <begin position="218"/>
        <end position="271"/>
    </location>
</feature>
<feature type="region of interest" description="Disordered" evidence="1">
    <location>
        <begin position="167"/>
        <end position="188"/>
    </location>
</feature>
<reference evidence="2 3" key="1">
    <citation type="journal article" date="2018" name="Sci. Rep.">
        <title>A complete Leishmania donovani reference genome identifies novel genetic variations associated with virulence.</title>
        <authorList>
            <person name="Lypaczewski P."/>
            <person name="Hoshizaki J."/>
            <person name="Zhang W.-W."/>
            <person name="McCall L.-I."/>
            <person name="Torcivia-Rodriguez J."/>
            <person name="Simonyan V."/>
            <person name="Kaur A."/>
            <person name="Dewar K."/>
            <person name="Matlashewski G."/>
        </authorList>
    </citation>
    <scope>NUCLEOTIDE SEQUENCE [LARGE SCALE GENOMIC DNA]</scope>
    <source>
        <strain evidence="2 3">LdCL</strain>
    </source>
</reference>
<gene>
    <name evidence="2" type="ORF">LdCL_040015300</name>
</gene>
<evidence type="ECO:0000313" key="2">
    <source>
        <dbReference type="EMBL" id="AYU75877.1"/>
    </source>
</evidence>
<dbReference type="Proteomes" id="UP000274082">
    <property type="component" value="Chromosome 4"/>
</dbReference>
<keyword evidence="3" id="KW-1185">Reference proteome</keyword>
<dbReference type="VEuPathDB" id="TriTrypDB:LdBPK_040970.1"/>
<feature type="compositionally biased region" description="Low complexity" evidence="1">
    <location>
        <begin position="39"/>
        <end position="53"/>
    </location>
</feature>
<evidence type="ECO:0000256" key="1">
    <source>
        <dbReference type="SAM" id="MobiDB-lite"/>
    </source>
</evidence>
<evidence type="ECO:0000313" key="3">
    <source>
        <dbReference type="Proteomes" id="UP000274082"/>
    </source>
</evidence>
<feature type="region of interest" description="Disordered" evidence="1">
    <location>
        <begin position="73"/>
        <end position="131"/>
    </location>
</feature>
<sequence>MPVVASRDYRASWEIPYDFRPRIHAYPGSRSAARSCMGARSPTSAASNAATAPRHQRVKRTLRRYCLAPRAATATPAVAAPGDDQGAAQATTSSAAGSPRKSAAVAPQKPQCPSLPQQQRQPKRCTGRCAGQTSHATPILSAVNGDGDAGASPAGLVAPTPPLHTAAKARSGERGISAPSAALHQGRSHASPLFTRCSVPQRPISTTVGVARRLLASRPTEHCGRGSGAQPPSSSSITAPVPPVPAPSAPPPSAPAATAAAAHTGYHHRTKPHYSLRPSYAAHSAQWWRSPVPTIRVADRYRSPPAAREYRLRARQVRHASREDFVEALRSCMASGGQEVVPDGVVGALTDTRDAGSFDPSLHNYNVMVTDTFQNSIEERAARLQATENRMWERIILNVAPLAVAHQHVAEVGGWSVLDSGHVSSPIRISSAPEAAYVDDGVAEVDEAMAVVVRPFSDELLGDSEALRVAEAQRRWPKGREWDRQAAIQRAVGSTAQEAIIDLGIDPRYRQPGERPGCVSNRRA</sequence>
<protein>
    <submittedName>
        <fullName evidence="2">Uncharacterized protein</fullName>
    </submittedName>
</protein>
<dbReference type="VEuPathDB" id="TriTrypDB:LdCL_040015300"/>
<dbReference type="AlphaFoldDB" id="A0A3S5H5D8"/>
<dbReference type="OrthoDB" id="273839at2759"/>
<feature type="compositionally biased region" description="Low complexity" evidence="1">
    <location>
        <begin position="73"/>
        <end position="98"/>
    </location>
</feature>
<feature type="region of interest" description="Disordered" evidence="1">
    <location>
        <begin position="140"/>
        <end position="159"/>
    </location>
</feature>
<feature type="region of interest" description="Disordered" evidence="1">
    <location>
        <begin position="33"/>
        <end position="57"/>
    </location>
</feature>
<dbReference type="EMBL" id="CP029503">
    <property type="protein sequence ID" value="AYU75877.1"/>
    <property type="molecule type" value="Genomic_DNA"/>
</dbReference>
<dbReference type="VEuPathDB" id="TriTrypDB:LDHU3_04.1210"/>
<feature type="compositionally biased region" description="Pro residues" evidence="1">
    <location>
        <begin position="240"/>
        <end position="254"/>
    </location>
</feature>
<accession>A0A3S5H5D8</accession>